<dbReference type="PANTHER" id="PTHR23513">
    <property type="entry name" value="INTEGRAL MEMBRANE EFFLUX PROTEIN-RELATED"/>
    <property type="match status" value="1"/>
</dbReference>
<evidence type="ECO:0000256" key="1">
    <source>
        <dbReference type="ARBA" id="ARBA00004651"/>
    </source>
</evidence>
<evidence type="ECO:0000256" key="2">
    <source>
        <dbReference type="ARBA" id="ARBA00022475"/>
    </source>
</evidence>
<dbReference type="PRINTS" id="PR01035">
    <property type="entry name" value="TCRTETA"/>
</dbReference>
<feature type="transmembrane region" description="Helical" evidence="7">
    <location>
        <begin position="107"/>
        <end position="125"/>
    </location>
</feature>
<evidence type="ECO:0000256" key="4">
    <source>
        <dbReference type="ARBA" id="ARBA00022989"/>
    </source>
</evidence>
<dbReference type="SUPFAM" id="SSF103473">
    <property type="entry name" value="MFS general substrate transporter"/>
    <property type="match status" value="1"/>
</dbReference>
<feature type="domain" description="Major facilitator superfamily (MFS) profile" evidence="8">
    <location>
        <begin position="14"/>
        <end position="403"/>
    </location>
</feature>
<dbReference type="EMBL" id="JBHSKJ010000017">
    <property type="protein sequence ID" value="MFC5148229.1"/>
    <property type="molecule type" value="Genomic_DNA"/>
</dbReference>
<evidence type="ECO:0000313" key="9">
    <source>
        <dbReference type="EMBL" id="MFC5148229.1"/>
    </source>
</evidence>
<feature type="transmembrane region" description="Helical" evidence="7">
    <location>
        <begin position="262"/>
        <end position="281"/>
    </location>
</feature>
<comment type="caution">
    <text evidence="9">The sequence shown here is derived from an EMBL/GenBank/DDBJ whole genome shotgun (WGS) entry which is preliminary data.</text>
</comment>
<feature type="region of interest" description="Disordered" evidence="6">
    <location>
        <begin position="407"/>
        <end position="453"/>
    </location>
</feature>
<dbReference type="RefSeq" id="WP_382047220.1">
    <property type="nucleotide sequence ID" value="NZ_JBHSKJ010000017.1"/>
</dbReference>
<evidence type="ECO:0000256" key="3">
    <source>
        <dbReference type="ARBA" id="ARBA00022692"/>
    </source>
</evidence>
<dbReference type="InterPro" id="IPR011701">
    <property type="entry name" value="MFS"/>
</dbReference>
<keyword evidence="2" id="KW-1003">Cell membrane</keyword>
<evidence type="ECO:0000313" key="10">
    <source>
        <dbReference type="Proteomes" id="UP001596222"/>
    </source>
</evidence>
<dbReference type="InterPro" id="IPR001958">
    <property type="entry name" value="Tet-R_TetA/multi-R_MdtG-like"/>
</dbReference>
<keyword evidence="10" id="KW-1185">Reference proteome</keyword>
<reference evidence="10" key="1">
    <citation type="journal article" date="2019" name="Int. J. Syst. Evol. Microbiol.">
        <title>The Global Catalogue of Microorganisms (GCM) 10K type strain sequencing project: providing services to taxonomists for standard genome sequencing and annotation.</title>
        <authorList>
            <consortium name="The Broad Institute Genomics Platform"/>
            <consortium name="The Broad Institute Genome Sequencing Center for Infectious Disease"/>
            <person name="Wu L."/>
            <person name="Ma J."/>
        </authorList>
    </citation>
    <scope>NUCLEOTIDE SEQUENCE [LARGE SCALE GENOMIC DNA]</scope>
    <source>
        <strain evidence="10">CGMCC 4.1641</strain>
    </source>
</reference>
<evidence type="ECO:0000256" key="6">
    <source>
        <dbReference type="SAM" id="MobiDB-lite"/>
    </source>
</evidence>
<dbReference type="Pfam" id="PF07690">
    <property type="entry name" value="MFS_1"/>
    <property type="match status" value="1"/>
</dbReference>
<feature type="transmembrane region" description="Helical" evidence="7">
    <location>
        <begin position="379"/>
        <end position="396"/>
    </location>
</feature>
<evidence type="ECO:0000256" key="7">
    <source>
        <dbReference type="SAM" id="Phobius"/>
    </source>
</evidence>
<feature type="transmembrane region" description="Helical" evidence="7">
    <location>
        <begin position="146"/>
        <end position="166"/>
    </location>
</feature>
<dbReference type="PANTHER" id="PTHR23513:SF6">
    <property type="entry name" value="MAJOR FACILITATOR SUPERFAMILY ASSOCIATED DOMAIN-CONTAINING PROTEIN"/>
    <property type="match status" value="1"/>
</dbReference>
<feature type="transmembrane region" description="Helical" evidence="7">
    <location>
        <begin position="288"/>
        <end position="306"/>
    </location>
</feature>
<comment type="subcellular location">
    <subcellularLocation>
        <location evidence="1">Cell membrane</location>
        <topology evidence="1">Multi-pass membrane protein</topology>
    </subcellularLocation>
</comment>
<evidence type="ECO:0000256" key="5">
    <source>
        <dbReference type="ARBA" id="ARBA00023136"/>
    </source>
</evidence>
<feature type="transmembrane region" description="Helical" evidence="7">
    <location>
        <begin position="227"/>
        <end position="250"/>
    </location>
</feature>
<protein>
    <submittedName>
        <fullName evidence="9">MFS transporter</fullName>
    </submittedName>
</protein>
<feature type="compositionally biased region" description="Low complexity" evidence="6">
    <location>
        <begin position="407"/>
        <end position="429"/>
    </location>
</feature>
<feature type="transmembrane region" description="Helical" evidence="7">
    <location>
        <begin position="172"/>
        <end position="192"/>
    </location>
</feature>
<dbReference type="InterPro" id="IPR020846">
    <property type="entry name" value="MFS_dom"/>
</dbReference>
<feature type="transmembrane region" description="Helical" evidence="7">
    <location>
        <begin position="47"/>
        <end position="68"/>
    </location>
</feature>
<dbReference type="CDD" id="cd06173">
    <property type="entry name" value="MFS_MefA_like"/>
    <property type="match status" value="1"/>
</dbReference>
<feature type="transmembrane region" description="Helical" evidence="7">
    <location>
        <begin position="80"/>
        <end position="101"/>
    </location>
</feature>
<dbReference type="InterPro" id="IPR036259">
    <property type="entry name" value="MFS_trans_sf"/>
</dbReference>
<keyword evidence="3 7" id="KW-0812">Transmembrane</keyword>
<accession>A0ABW0A968</accession>
<keyword evidence="4 7" id="KW-1133">Transmembrane helix</keyword>
<dbReference type="PROSITE" id="PS50850">
    <property type="entry name" value="MFS"/>
    <property type="match status" value="1"/>
</dbReference>
<dbReference type="Gene3D" id="1.20.1250.20">
    <property type="entry name" value="MFS general substrate transporter like domains"/>
    <property type="match status" value="1"/>
</dbReference>
<dbReference type="Proteomes" id="UP001596222">
    <property type="component" value="Unassembled WGS sequence"/>
</dbReference>
<keyword evidence="5 7" id="KW-0472">Membrane</keyword>
<organism evidence="9 10">
    <name type="scientific">Streptomyces aureoversilis</name>
    <dbReference type="NCBI Taxonomy" id="67277"/>
    <lineage>
        <taxon>Bacteria</taxon>
        <taxon>Bacillati</taxon>
        <taxon>Actinomycetota</taxon>
        <taxon>Actinomycetes</taxon>
        <taxon>Kitasatosporales</taxon>
        <taxon>Streptomycetaceae</taxon>
        <taxon>Streptomyces</taxon>
    </lineage>
</organism>
<evidence type="ECO:0000259" key="8">
    <source>
        <dbReference type="PROSITE" id="PS50850"/>
    </source>
</evidence>
<name>A0ABW0A968_9ACTN</name>
<sequence length="453" mass="46693">MSLKTEPSPWRDSRFRVFAAGNLANNLGEGMYGFALPLLVLSYTGSLATMALLVAVSPLVITIAGPFLGHVVDRYGSRVLVVPGLLLQLCASLALNFALLGGPAPVWSLYVAEALVQIGAVSYRAGWLAGIPAMFPDSTGRSRGSLTVLFQTSLILGPALASLLVGPLGYTGLLWLNSATFLAPLVVWFLGVNPVAGQKRYRSAPVSFAESLRAGLRIFSRGEKMGTLLLLMVPASFTFSTGTTALFVFLARDVLDASPSSIGVALAVANVGGLTGALITAEIPRWKIRTVTVLGLASAGGGLLLIASGVGLVAATAALTLFFICENVIAVATEMEMFSSVPPELIGRATGMWRLATGLPTAAAPSVIAFLGGFLGPRAIFVVLAVVAVVPLAWLLSHRSALRYENPDTGAPAGPAAPDAPGDGSPGTAREVSPRDGSPAGSFTEHPDASGRG</sequence>
<gene>
    <name evidence="9" type="ORF">ACFPP6_26515</name>
</gene>
<proteinExistence type="predicted"/>